<dbReference type="NCBIfam" id="TIGR01087">
    <property type="entry name" value="murD"/>
    <property type="match status" value="1"/>
</dbReference>
<evidence type="ECO:0000256" key="2">
    <source>
        <dbReference type="ARBA" id="ARBA00004752"/>
    </source>
</evidence>
<keyword evidence="7 8" id="KW-0132">Cell division</keyword>
<dbReference type="InterPro" id="IPR013221">
    <property type="entry name" value="Mur_ligase_cen"/>
</dbReference>
<keyword evidence="7 8" id="KW-0133">Cell shape</keyword>
<reference evidence="12" key="1">
    <citation type="submission" date="2015-08" db="EMBL/GenBank/DDBJ databases">
        <authorList>
            <person name="Varghese N."/>
        </authorList>
    </citation>
    <scope>NUCLEOTIDE SEQUENCE [LARGE SCALE GENOMIC DNA]</scope>
    <source>
        <strain evidence="12">DSM 17901</strain>
    </source>
</reference>
<dbReference type="Gene3D" id="3.90.190.20">
    <property type="entry name" value="Mur ligase, C-terminal domain"/>
    <property type="match status" value="1"/>
</dbReference>
<comment type="pathway">
    <text evidence="2 7 8">Cell wall biogenesis; peptidoglycan biosynthesis.</text>
</comment>
<dbReference type="EC" id="6.3.2.9" evidence="7 8"/>
<dbReference type="InterPro" id="IPR036615">
    <property type="entry name" value="Mur_ligase_C_dom_sf"/>
</dbReference>
<gene>
    <name evidence="7" type="primary">murD</name>
    <name evidence="11" type="ORF">Ga0061063_1806</name>
</gene>
<dbReference type="GO" id="GO:0071555">
    <property type="term" value="P:cell wall organization"/>
    <property type="evidence" value="ECO:0007669"/>
    <property type="project" value="UniProtKB-KW"/>
</dbReference>
<comment type="catalytic activity">
    <reaction evidence="7 8">
        <text>UDP-N-acetyl-alpha-D-muramoyl-L-alanine + D-glutamate + ATP = UDP-N-acetyl-alpha-D-muramoyl-L-alanyl-D-glutamate + ADP + phosphate + H(+)</text>
        <dbReference type="Rhea" id="RHEA:16429"/>
        <dbReference type="ChEBI" id="CHEBI:15378"/>
        <dbReference type="ChEBI" id="CHEBI:29986"/>
        <dbReference type="ChEBI" id="CHEBI:30616"/>
        <dbReference type="ChEBI" id="CHEBI:43474"/>
        <dbReference type="ChEBI" id="CHEBI:83898"/>
        <dbReference type="ChEBI" id="CHEBI:83900"/>
        <dbReference type="ChEBI" id="CHEBI:456216"/>
        <dbReference type="EC" id="6.3.2.9"/>
    </reaction>
</comment>
<evidence type="ECO:0000256" key="6">
    <source>
        <dbReference type="ARBA" id="ARBA00022840"/>
    </source>
</evidence>
<dbReference type="InterPro" id="IPR036565">
    <property type="entry name" value="Mur-like_cat_sf"/>
</dbReference>
<keyword evidence="7 8" id="KW-0131">Cell cycle</keyword>
<dbReference type="Pfam" id="PF21799">
    <property type="entry name" value="MurD-like_N"/>
    <property type="match status" value="1"/>
</dbReference>
<dbReference type="UniPathway" id="UPA00219"/>
<dbReference type="EMBL" id="CYHA01000003">
    <property type="protein sequence ID" value="CUA83562.1"/>
    <property type="molecule type" value="Genomic_DNA"/>
</dbReference>
<proteinExistence type="inferred from homology"/>
<dbReference type="SUPFAM" id="SSF53244">
    <property type="entry name" value="MurD-like peptide ligases, peptide-binding domain"/>
    <property type="match status" value="1"/>
</dbReference>
<evidence type="ECO:0000256" key="8">
    <source>
        <dbReference type="RuleBase" id="RU003664"/>
    </source>
</evidence>
<name>A0A0K6GXW5_9NEIS</name>
<dbReference type="Gene3D" id="3.40.1190.10">
    <property type="entry name" value="Mur-like, catalytic domain"/>
    <property type="match status" value="1"/>
</dbReference>
<dbReference type="Pfam" id="PF02875">
    <property type="entry name" value="Mur_ligase_C"/>
    <property type="match status" value="1"/>
</dbReference>
<dbReference type="RefSeq" id="WP_055433948.1">
    <property type="nucleotide sequence ID" value="NZ_CYHA01000003.1"/>
</dbReference>
<dbReference type="Gene3D" id="3.40.50.720">
    <property type="entry name" value="NAD(P)-binding Rossmann-like Domain"/>
    <property type="match status" value="1"/>
</dbReference>
<evidence type="ECO:0000259" key="10">
    <source>
        <dbReference type="Pfam" id="PF08245"/>
    </source>
</evidence>
<dbReference type="SUPFAM" id="SSF51984">
    <property type="entry name" value="MurCD N-terminal domain"/>
    <property type="match status" value="1"/>
</dbReference>
<feature type="domain" description="Mur ligase central" evidence="10">
    <location>
        <begin position="115"/>
        <end position="291"/>
    </location>
</feature>
<dbReference type="InterPro" id="IPR005762">
    <property type="entry name" value="MurD"/>
</dbReference>
<dbReference type="Proteomes" id="UP000243535">
    <property type="component" value="Unassembled WGS sequence"/>
</dbReference>
<dbReference type="HAMAP" id="MF_00639">
    <property type="entry name" value="MurD"/>
    <property type="match status" value="1"/>
</dbReference>
<dbReference type="STRING" id="375574.GCA_001418035_01598"/>
<protein>
    <recommendedName>
        <fullName evidence="7 8">UDP-N-acetylmuramoylalanine--D-glutamate ligase</fullName>
        <ecNumber evidence="7 8">6.3.2.9</ecNumber>
    </recommendedName>
    <alternativeName>
        <fullName evidence="7">D-glutamic acid-adding enzyme</fullName>
    </alternativeName>
    <alternativeName>
        <fullName evidence="7">UDP-N-acetylmuramoyl-L-alanyl-D-glutamate synthetase</fullName>
    </alternativeName>
</protein>
<evidence type="ECO:0000256" key="1">
    <source>
        <dbReference type="ARBA" id="ARBA00004496"/>
    </source>
</evidence>
<keyword evidence="7 8" id="KW-0961">Cell wall biogenesis/degradation</keyword>
<evidence type="ECO:0000256" key="5">
    <source>
        <dbReference type="ARBA" id="ARBA00022741"/>
    </source>
</evidence>
<evidence type="ECO:0000259" key="9">
    <source>
        <dbReference type="Pfam" id="PF02875"/>
    </source>
</evidence>
<feature type="domain" description="Mur ligase C-terminal" evidence="9">
    <location>
        <begin position="314"/>
        <end position="427"/>
    </location>
</feature>
<feature type="binding site" evidence="7">
    <location>
        <begin position="117"/>
        <end position="123"/>
    </location>
    <ligand>
        <name>ATP</name>
        <dbReference type="ChEBI" id="CHEBI:30616"/>
    </ligand>
</feature>
<evidence type="ECO:0000313" key="11">
    <source>
        <dbReference type="EMBL" id="CUA83562.1"/>
    </source>
</evidence>
<dbReference type="Pfam" id="PF08245">
    <property type="entry name" value="Mur_ligase_M"/>
    <property type="match status" value="1"/>
</dbReference>
<evidence type="ECO:0000256" key="4">
    <source>
        <dbReference type="ARBA" id="ARBA00022598"/>
    </source>
</evidence>
<sequence>MNLAERHIIVVGLGDTGLSAARWLLAQGARVTVADSRTTPPNADRLAEALPGVALRAGVFADSTFSDADMLVISPGVPLSTPSIAAYRQRGGEVVGDVELWARATRGSGARVIAITGSNGKTTVTSLVGHLCQSAGLDTVVAGNIGLPVLDVLLERAGSRQPDVWVLELSSFQLETTRSLAADAAAVLNISEDHLDRYNDLLDYAHAKTAIFSGEGVQVLNRDDAFCRAMVRAGRPVRWFSLKDRTADYTLLEEDGCHWLATASGERLLEAGALQLQGLHNAANALSALALTEAIGLSRPVLLAALSTFRGLPHRVEFVADVAGVTFIDDSKGTNVGATEAALNGMTRPVVLIAGGDGKGQDFSPLAPACARIARAVVLIGRDAPQIKAALADSGVPLVECATLEDATRQAAGLAEAGDVVLLSPACASLDMFRNYAHRAQVFIDTVRSLEAETAP</sequence>
<dbReference type="PANTHER" id="PTHR43692">
    <property type="entry name" value="UDP-N-ACETYLMURAMOYLALANINE--D-GLUTAMATE LIGASE"/>
    <property type="match status" value="1"/>
</dbReference>
<dbReference type="SUPFAM" id="SSF53623">
    <property type="entry name" value="MurD-like peptide ligases, catalytic domain"/>
    <property type="match status" value="1"/>
</dbReference>
<dbReference type="AlphaFoldDB" id="A0A0K6GXW5"/>
<dbReference type="GO" id="GO:0008764">
    <property type="term" value="F:UDP-N-acetylmuramoylalanine-D-glutamate ligase activity"/>
    <property type="evidence" value="ECO:0007669"/>
    <property type="project" value="UniProtKB-UniRule"/>
</dbReference>
<dbReference type="GO" id="GO:0008360">
    <property type="term" value="P:regulation of cell shape"/>
    <property type="evidence" value="ECO:0007669"/>
    <property type="project" value="UniProtKB-KW"/>
</dbReference>
<comment type="subcellular location">
    <subcellularLocation>
        <location evidence="1 7 8">Cytoplasm</location>
    </subcellularLocation>
</comment>
<keyword evidence="12" id="KW-1185">Reference proteome</keyword>
<comment type="function">
    <text evidence="7 8">Cell wall formation. Catalyzes the addition of glutamate to the nucleotide precursor UDP-N-acetylmuramoyl-L-alanine (UMA).</text>
</comment>
<dbReference type="GO" id="GO:0009252">
    <property type="term" value="P:peptidoglycan biosynthetic process"/>
    <property type="evidence" value="ECO:0007669"/>
    <property type="project" value="UniProtKB-UniRule"/>
</dbReference>
<dbReference type="GO" id="GO:0051301">
    <property type="term" value="P:cell division"/>
    <property type="evidence" value="ECO:0007669"/>
    <property type="project" value="UniProtKB-KW"/>
</dbReference>
<dbReference type="InterPro" id="IPR004101">
    <property type="entry name" value="Mur_ligase_C"/>
</dbReference>
<dbReference type="GO" id="GO:0005737">
    <property type="term" value="C:cytoplasm"/>
    <property type="evidence" value="ECO:0007669"/>
    <property type="project" value="UniProtKB-SubCell"/>
</dbReference>
<comment type="similarity">
    <text evidence="7">Belongs to the MurCDEF family.</text>
</comment>
<keyword evidence="5 7" id="KW-0547">Nucleotide-binding</keyword>
<organism evidence="11 12">
    <name type="scientific">Gulbenkiania indica</name>
    <dbReference type="NCBI Taxonomy" id="375574"/>
    <lineage>
        <taxon>Bacteria</taxon>
        <taxon>Pseudomonadati</taxon>
        <taxon>Pseudomonadota</taxon>
        <taxon>Betaproteobacteria</taxon>
        <taxon>Neisseriales</taxon>
        <taxon>Chromobacteriaceae</taxon>
        <taxon>Gulbenkiania</taxon>
    </lineage>
</organism>
<keyword evidence="4 7" id="KW-0436">Ligase</keyword>
<keyword evidence="7 8" id="KW-0573">Peptidoglycan synthesis</keyword>
<evidence type="ECO:0000256" key="7">
    <source>
        <dbReference type="HAMAP-Rule" id="MF_00639"/>
    </source>
</evidence>
<dbReference type="PANTHER" id="PTHR43692:SF1">
    <property type="entry name" value="UDP-N-ACETYLMURAMOYLALANINE--D-GLUTAMATE LIGASE"/>
    <property type="match status" value="1"/>
</dbReference>
<keyword evidence="6 7" id="KW-0067">ATP-binding</keyword>
<evidence type="ECO:0000313" key="12">
    <source>
        <dbReference type="Proteomes" id="UP000243535"/>
    </source>
</evidence>
<keyword evidence="3 7" id="KW-0963">Cytoplasm</keyword>
<dbReference type="OrthoDB" id="9809796at2"/>
<accession>A0A0K6GXW5</accession>
<evidence type="ECO:0000256" key="3">
    <source>
        <dbReference type="ARBA" id="ARBA00022490"/>
    </source>
</evidence>
<dbReference type="GO" id="GO:0005524">
    <property type="term" value="F:ATP binding"/>
    <property type="evidence" value="ECO:0007669"/>
    <property type="project" value="UniProtKB-UniRule"/>
</dbReference>